<dbReference type="Pfam" id="PF00717">
    <property type="entry name" value="Peptidase_S24"/>
    <property type="match status" value="1"/>
</dbReference>
<dbReference type="Gene3D" id="1.10.260.40">
    <property type="entry name" value="lambda repressor-like DNA-binding domains"/>
    <property type="match status" value="1"/>
</dbReference>
<gene>
    <name evidence="2" type="ORF">Lwal_2571</name>
</gene>
<dbReference type="RefSeq" id="WP_058481197.1">
    <property type="nucleotide sequence ID" value="NZ_CAAAIQ010000013.1"/>
</dbReference>
<name>A0A0W1A2P6_9GAMM</name>
<dbReference type="SUPFAM" id="SSF51306">
    <property type="entry name" value="LexA/Signal peptidase"/>
    <property type="match status" value="1"/>
</dbReference>
<dbReference type="InterPro" id="IPR001387">
    <property type="entry name" value="Cro/C1-type_HTH"/>
</dbReference>
<dbReference type="AlphaFoldDB" id="A0A0W1A2P6"/>
<dbReference type="GO" id="GO:0003677">
    <property type="term" value="F:DNA binding"/>
    <property type="evidence" value="ECO:0007669"/>
    <property type="project" value="InterPro"/>
</dbReference>
<dbReference type="InterPro" id="IPR010982">
    <property type="entry name" value="Lambda_DNA-bd_dom_sf"/>
</dbReference>
<accession>A0A0W1A2P6</accession>
<sequence length="224" mass="25262">MKNAIKVNEDSSAMGHRIKRARMLAGLSRKDLEEKHGISIHTLQSWELGRNPINKTKAASLIEILHQYDVTCSIDWLLEGIGKGPSVIENEFQNYPSLADTVGDLIASEQAIQKEIDFFKTNNPNAVVIRISDDSMEPEYKVGDIVGGIKFINQDKKNQCVGNNCIVETTEGIFFRRFIKSEDKYLLVCNNNRTSVSDPVISPDLILSIAPVIWHRWKFDTISN</sequence>
<evidence type="ECO:0000313" key="2">
    <source>
        <dbReference type="EMBL" id="KTD75633.1"/>
    </source>
</evidence>
<dbReference type="PATRIC" id="fig|66969.6.peg.2781"/>
<reference evidence="2 3" key="1">
    <citation type="submission" date="2015-11" db="EMBL/GenBank/DDBJ databases">
        <title>Genomic analysis of 38 Legionella species identifies large and diverse effector repertoires.</title>
        <authorList>
            <person name="Burstein D."/>
            <person name="Amaro F."/>
            <person name="Zusman T."/>
            <person name="Lifshitz Z."/>
            <person name="Cohen O."/>
            <person name="Gilbert J.A."/>
            <person name="Pupko T."/>
            <person name="Shuman H.A."/>
            <person name="Segal G."/>
        </authorList>
    </citation>
    <scope>NUCLEOTIDE SEQUENCE [LARGE SCALE GENOMIC DNA]</scope>
    <source>
        <strain evidence="2 3">ATCC 51914</strain>
    </source>
</reference>
<proteinExistence type="predicted"/>
<dbReference type="EMBL" id="LNZB01000056">
    <property type="protein sequence ID" value="KTD75633.1"/>
    <property type="molecule type" value="Genomic_DNA"/>
</dbReference>
<dbReference type="SMART" id="SM00530">
    <property type="entry name" value="HTH_XRE"/>
    <property type="match status" value="1"/>
</dbReference>
<dbReference type="OrthoDB" id="5659783at2"/>
<comment type="caution">
    <text evidence="2">The sequence shown here is derived from an EMBL/GenBank/DDBJ whole genome shotgun (WGS) entry which is preliminary data.</text>
</comment>
<keyword evidence="3" id="KW-1185">Reference proteome</keyword>
<evidence type="ECO:0000259" key="1">
    <source>
        <dbReference type="PROSITE" id="PS50943"/>
    </source>
</evidence>
<dbReference type="Proteomes" id="UP000054729">
    <property type="component" value="Unassembled WGS sequence"/>
</dbReference>
<dbReference type="PROSITE" id="PS50943">
    <property type="entry name" value="HTH_CROC1"/>
    <property type="match status" value="1"/>
</dbReference>
<protein>
    <submittedName>
        <fullName evidence="2">Helix-turn-helix domain protein</fullName>
    </submittedName>
</protein>
<dbReference type="Pfam" id="PF01381">
    <property type="entry name" value="HTH_3"/>
    <property type="match status" value="1"/>
</dbReference>
<dbReference type="InterPro" id="IPR036286">
    <property type="entry name" value="LexA/Signal_pep-like_sf"/>
</dbReference>
<dbReference type="SUPFAM" id="SSF47413">
    <property type="entry name" value="lambda repressor-like DNA-binding domains"/>
    <property type="match status" value="1"/>
</dbReference>
<dbReference type="InterPro" id="IPR015927">
    <property type="entry name" value="Peptidase_S24_S26A/B/C"/>
</dbReference>
<organism evidence="2 3">
    <name type="scientific">Legionella waltersii</name>
    <dbReference type="NCBI Taxonomy" id="66969"/>
    <lineage>
        <taxon>Bacteria</taxon>
        <taxon>Pseudomonadati</taxon>
        <taxon>Pseudomonadota</taxon>
        <taxon>Gammaproteobacteria</taxon>
        <taxon>Legionellales</taxon>
        <taxon>Legionellaceae</taxon>
        <taxon>Legionella</taxon>
    </lineage>
</organism>
<dbReference type="STRING" id="66969.Lwal_2571"/>
<feature type="domain" description="HTH cro/C1-type" evidence="1">
    <location>
        <begin position="18"/>
        <end position="77"/>
    </location>
</feature>
<dbReference type="Gene3D" id="2.10.109.10">
    <property type="entry name" value="Umud Fragment, subunit A"/>
    <property type="match status" value="1"/>
</dbReference>
<dbReference type="CDD" id="cd00093">
    <property type="entry name" value="HTH_XRE"/>
    <property type="match status" value="1"/>
</dbReference>
<evidence type="ECO:0000313" key="3">
    <source>
        <dbReference type="Proteomes" id="UP000054729"/>
    </source>
</evidence>